<accession>N2BVR0</accession>
<proteinExistence type="predicted"/>
<gene>
    <name evidence="2" type="ORF">HMPREF1091_00241</name>
</gene>
<dbReference type="EMBL" id="AGXC01000001">
    <property type="protein sequence ID" value="EMZ42683.1"/>
    <property type="molecule type" value="Genomic_DNA"/>
</dbReference>
<dbReference type="RefSeq" id="WP_002563016.1">
    <property type="nucleotide sequence ID" value="NZ_KB822533.1"/>
</dbReference>
<dbReference type="PATRIC" id="fig|997872.3.peg.234"/>
<keyword evidence="3" id="KW-1185">Reference proteome</keyword>
<feature type="transmembrane region" description="Helical" evidence="1">
    <location>
        <begin position="12"/>
        <end position="29"/>
    </location>
</feature>
<evidence type="ECO:0000313" key="3">
    <source>
        <dbReference type="Proteomes" id="UP000012651"/>
    </source>
</evidence>
<name>N2BVR0_9ACTN</name>
<organism evidence="2 3">
    <name type="scientific">Atopobium minutum 10063974</name>
    <dbReference type="NCBI Taxonomy" id="997872"/>
    <lineage>
        <taxon>Bacteria</taxon>
        <taxon>Bacillati</taxon>
        <taxon>Actinomycetota</taxon>
        <taxon>Coriobacteriia</taxon>
        <taxon>Coriobacteriales</taxon>
        <taxon>Atopobiaceae</taxon>
        <taxon>Atopobium</taxon>
    </lineage>
</organism>
<keyword evidence="1" id="KW-0812">Transmembrane</keyword>
<reference evidence="2 3" key="1">
    <citation type="submission" date="2013-03" db="EMBL/GenBank/DDBJ databases">
        <title>The Genome Sequence of Atopobium minutum 10063974.</title>
        <authorList>
            <consortium name="The Broad Institute Genome Sequencing Platform"/>
            <person name="Earl A."/>
            <person name="Ward D."/>
            <person name="Feldgarden M."/>
            <person name="Gevers D."/>
            <person name="Lambert T."/>
            <person name="Marvaud J.-C."/>
            <person name="Courvalin P."/>
            <person name="Walker B."/>
            <person name="Young S.K."/>
            <person name="Zeng Q."/>
            <person name="Gargeya S."/>
            <person name="Fitzgerald M."/>
            <person name="Haas B."/>
            <person name="Abouelleil A."/>
            <person name="Alvarado L."/>
            <person name="Arachchi H.M."/>
            <person name="Berlin A.M."/>
            <person name="Chapman S.B."/>
            <person name="Dewar J."/>
            <person name="Goldberg J."/>
            <person name="Griggs A."/>
            <person name="Gujja S."/>
            <person name="Hansen M."/>
            <person name="Howarth C."/>
            <person name="Imamovic A."/>
            <person name="Larimer J."/>
            <person name="McCowan C."/>
            <person name="Murphy C."/>
            <person name="Neiman D."/>
            <person name="Pearson M."/>
            <person name="Priest M."/>
            <person name="Roberts A."/>
            <person name="Saif S."/>
            <person name="Shea T."/>
            <person name="Sisk P."/>
            <person name="Sykes S."/>
            <person name="Wortman J."/>
            <person name="Nusbaum C."/>
            <person name="Birren B."/>
        </authorList>
    </citation>
    <scope>NUCLEOTIDE SEQUENCE [LARGE SCALE GENOMIC DNA]</scope>
    <source>
        <strain evidence="2 3">10063974</strain>
    </source>
</reference>
<protein>
    <submittedName>
        <fullName evidence="2">Uncharacterized protein</fullName>
    </submittedName>
</protein>
<sequence length="48" mass="5509">MLHIELSDRVKAVIFVVLFLIVFGIVGRMDCEDYALTHKQVPAQELHL</sequence>
<keyword evidence="1" id="KW-1133">Transmembrane helix</keyword>
<dbReference type="AlphaFoldDB" id="N2BVR0"/>
<dbReference type="HOGENOM" id="CLU_3148959_0_0_11"/>
<evidence type="ECO:0000256" key="1">
    <source>
        <dbReference type="SAM" id="Phobius"/>
    </source>
</evidence>
<dbReference type="Proteomes" id="UP000012651">
    <property type="component" value="Unassembled WGS sequence"/>
</dbReference>
<comment type="caution">
    <text evidence="2">The sequence shown here is derived from an EMBL/GenBank/DDBJ whole genome shotgun (WGS) entry which is preliminary data.</text>
</comment>
<evidence type="ECO:0000313" key="2">
    <source>
        <dbReference type="EMBL" id="EMZ42683.1"/>
    </source>
</evidence>
<keyword evidence="1" id="KW-0472">Membrane</keyword>